<sequence>MCCATPLALYKSGLVSGCDLRLRAGPKHHLKPSNALVGTPTFHSFNLPHLKNYFSGIYAHALSIDSSH</sequence>
<evidence type="ECO:0000313" key="1">
    <source>
        <dbReference type="EMBL" id="KAK8523558.1"/>
    </source>
</evidence>
<gene>
    <name evidence="1" type="ORF">V6N12_048076</name>
</gene>
<proteinExistence type="predicted"/>
<evidence type="ECO:0000313" key="2">
    <source>
        <dbReference type="Proteomes" id="UP001472677"/>
    </source>
</evidence>
<dbReference type="EMBL" id="JBBPBM010000043">
    <property type="protein sequence ID" value="KAK8523558.1"/>
    <property type="molecule type" value="Genomic_DNA"/>
</dbReference>
<reference evidence="1 2" key="1">
    <citation type="journal article" date="2024" name="G3 (Bethesda)">
        <title>Genome assembly of Hibiscus sabdariffa L. provides insights into metabolisms of medicinal natural products.</title>
        <authorList>
            <person name="Kim T."/>
        </authorList>
    </citation>
    <scope>NUCLEOTIDE SEQUENCE [LARGE SCALE GENOMIC DNA]</scope>
    <source>
        <strain evidence="1">TK-2024</strain>
        <tissue evidence="1">Old leaves</tissue>
    </source>
</reference>
<comment type="caution">
    <text evidence="1">The sequence shown here is derived from an EMBL/GenBank/DDBJ whole genome shotgun (WGS) entry which is preliminary data.</text>
</comment>
<name>A0ABR2CVB2_9ROSI</name>
<accession>A0ABR2CVB2</accession>
<dbReference type="Proteomes" id="UP001472677">
    <property type="component" value="Unassembled WGS sequence"/>
</dbReference>
<keyword evidence="2" id="KW-1185">Reference proteome</keyword>
<organism evidence="1 2">
    <name type="scientific">Hibiscus sabdariffa</name>
    <name type="common">roselle</name>
    <dbReference type="NCBI Taxonomy" id="183260"/>
    <lineage>
        <taxon>Eukaryota</taxon>
        <taxon>Viridiplantae</taxon>
        <taxon>Streptophyta</taxon>
        <taxon>Embryophyta</taxon>
        <taxon>Tracheophyta</taxon>
        <taxon>Spermatophyta</taxon>
        <taxon>Magnoliopsida</taxon>
        <taxon>eudicotyledons</taxon>
        <taxon>Gunneridae</taxon>
        <taxon>Pentapetalae</taxon>
        <taxon>rosids</taxon>
        <taxon>malvids</taxon>
        <taxon>Malvales</taxon>
        <taxon>Malvaceae</taxon>
        <taxon>Malvoideae</taxon>
        <taxon>Hibiscus</taxon>
    </lineage>
</organism>
<protein>
    <submittedName>
        <fullName evidence="1">Uncharacterized protein</fullName>
    </submittedName>
</protein>